<dbReference type="InterPro" id="IPR009003">
    <property type="entry name" value="Peptidase_S1_PA"/>
</dbReference>
<proteinExistence type="predicted"/>
<evidence type="ECO:0000313" key="1">
    <source>
        <dbReference type="EMBL" id="MCU4750909.1"/>
    </source>
</evidence>
<sequence length="246" mass="26017">MGDQPEQHRKSLSRRVVLRSTVAGGLVASSGCLTANSSTPEHASDDEEAIHETALEMGLDARSSVVKVGSGTGWVVDDGLVATCSHVVDDGETDIETFGGQRREGRIVEQHDDADLALLAGETDDLEPLALETEIQSVETPVMKVGHPDAVGTWIISSGRVVRLRGDRIFTDVPCGPGDSGSPLLTLDGAVIGHVTGSAVLVDDPEELDAPETLVQNYEGQRHVSRAYTVDAIAQLLEESTSVDAR</sequence>
<dbReference type="Pfam" id="PF13365">
    <property type="entry name" value="Trypsin_2"/>
    <property type="match status" value="1"/>
</dbReference>
<dbReference type="GO" id="GO:0006508">
    <property type="term" value="P:proteolysis"/>
    <property type="evidence" value="ECO:0007669"/>
    <property type="project" value="UniProtKB-KW"/>
</dbReference>
<keyword evidence="1" id="KW-0378">Hydrolase</keyword>
<dbReference type="GO" id="GO:0008233">
    <property type="term" value="F:peptidase activity"/>
    <property type="evidence" value="ECO:0007669"/>
    <property type="project" value="UniProtKB-KW"/>
</dbReference>
<keyword evidence="1" id="KW-0645">Protease</keyword>
<name>A0AAP3E607_9EURY</name>
<dbReference type="AlphaFoldDB" id="A0AAP3E607"/>
<accession>A0AAP3E607</accession>
<evidence type="ECO:0000313" key="2">
    <source>
        <dbReference type="Proteomes" id="UP001321047"/>
    </source>
</evidence>
<organism evidence="1 2">
    <name type="scientific">Natronosalvus hydrolyticus</name>
    <dbReference type="NCBI Taxonomy" id="2979988"/>
    <lineage>
        <taxon>Archaea</taxon>
        <taxon>Methanobacteriati</taxon>
        <taxon>Methanobacteriota</taxon>
        <taxon>Stenosarchaea group</taxon>
        <taxon>Halobacteria</taxon>
        <taxon>Halobacteriales</taxon>
        <taxon>Natrialbaceae</taxon>
        <taxon>Natronosalvus</taxon>
    </lineage>
</organism>
<dbReference type="Proteomes" id="UP001321047">
    <property type="component" value="Unassembled WGS sequence"/>
</dbReference>
<dbReference type="InterPro" id="IPR043504">
    <property type="entry name" value="Peptidase_S1_PA_chymotrypsin"/>
</dbReference>
<dbReference type="EMBL" id="JAOPJZ010000001">
    <property type="protein sequence ID" value="MCU4750909.1"/>
    <property type="molecule type" value="Genomic_DNA"/>
</dbReference>
<comment type="caution">
    <text evidence="1">The sequence shown here is derived from an EMBL/GenBank/DDBJ whole genome shotgun (WGS) entry which is preliminary data.</text>
</comment>
<protein>
    <submittedName>
        <fullName evidence="1">Serine protease</fullName>
    </submittedName>
</protein>
<dbReference type="Gene3D" id="2.40.10.10">
    <property type="entry name" value="Trypsin-like serine proteases"/>
    <property type="match status" value="2"/>
</dbReference>
<keyword evidence="2" id="KW-1185">Reference proteome</keyword>
<gene>
    <name evidence="1" type="ORF">OB919_02750</name>
</gene>
<dbReference type="RefSeq" id="WP_342806139.1">
    <property type="nucleotide sequence ID" value="NZ_JAOPJZ010000001.1"/>
</dbReference>
<dbReference type="SUPFAM" id="SSF50494">
    <property type="entry name" value="Trypsin-like serine proteases"/>
    <property type="match status" value="1"/>
</dbReference>
<reference evidence="1 2" key="1">
    <citation type="submission" date="2022-09" db="EMBL/GenBank/DDBJ databases">
        <title>Enrichment on poylsaccharides allowed isolation of novel metabolic and taxonomic groups of Haloarchaea.</title>
        <authorList>
            <person name="Sorokin D.Y."/>
            <person name="Elcheninov A.G."/>
            <person name="Khizhniak T.V."/>
            <person name="Kolganova T.V."/>
            <person name="Kublanov I.V."/>
        </authorList>
    </citation>
    <scope>NUCLEOTIDE SEQUENCE [LARGE SCALE GENOMIC DNA]</scope>
    <source>
        <strain evidence="1 2">AArc-curdl1</strain>
    </source>
</reference>